<evidence type="ECO:0000313" key="2">
    <source>
        <dbReference type="EMBL" id="JAD22423.1"/>
    </source>
</evidence>
<organism evidence="2">
    <name type="scientific">Arundo donax</name>
    <name type="common">Giant reed</name>
    <name type="synonym">Donax arundinaceus</name>
    <dbReference type="NCBI Taxonomy" id="35708"/>
    <lineage>
        <taxon>Eukaryota</taxon>
        <taxon>Viridiplantae</taxon>
        <taxon>Streptophyta</taxon>
        <taxon>Embryophyta</taxon>
        <taxon>Tracheophyta</taxon>
        <taxon>Spermatophyta</taxon>
        <taxon>Magnoliopsida</taxon>
        <taxon>Liliopsida</taxon>
        <taxon>Poales</taxon>
        <taxon>Poaceae</taxon>
        <taxon>PACMAD clade</taxon>
        <taxon>Arundinoideae</taxon>
        <taxon>Arundineae</taxon>
        <taxon>Arundo</taxon>
    </lineage>
</organism>
<evidence type="ECO:0000256" key="1">
    <source>
        <dbReference type="SAM" id="Phobius"/>
    </source>
</evidence>
<dbReference type="AlphaFoldDB" id="A0A0A8YAK4"/>
<reference evidence="2" key="2">
    <citation type="journal article" date="2015" name="Data Brief">
        <title>Shoot transcriptome of the giant reed, Arundo donax.</title>
        <authorList>
            <person name="Barrero R.A."/>
            <person name="Guerrero F.D."/>
            <person name="Moolhuijzen P."/>
            <person name="Goolsby J.A."/>
            <person name="Tidwell J."/>
            <person name="Bellgard S.E."/>
            <person name="Bellgard M.I."/>
        </authorList>
    </citation>
    <scope>NUCLEOTIDE SEQUENCE</scope>
    <source>
        <tissue evidence="2">Shoot tissue taken approximately 20 cm above the soil surface</tissue>
    </source>
</reference>
<accession>A0A0A8YAK4</accession>
<keyword evidence="1" id="KW-1133">Transmembrane helix</keyword>
<protein>
    <submittedName>
        <fullName evidence="2">Uncharacterized protein</fullName>
    </submittedName>
</protein>
<sequence length="77" mass="9296">MIIFRLILIRYDHISFNSDQISWIQTSYNRLSTLCQAFLFYIFFNSYISTFIPRLSYFTFFSSVITVTNQAIHIRLH</sequence>
<name>A0A0A8YAK4_ARUDO</name>
<keyword evidence="1" id="KW-0812">Transmembrane</keyword>
<feature type="transmembrane region" description="Helical" evidence="1">
    <location>
        <begin position="31"/>
        <end position="49"/>
    </location>
</feature>
<dbReference type="EMBL" id="GBRH01275472">
    <property type="protein sequence ID" value="JAD22423.1"/>
    <property type="molecule type" value="Transcribed_RNA"/>
</dbReference>
<proteinExistence type="predicted"/>
<keyword evidence="1" id="KW-0472">Membrane</keyword>
<reference evidence="2" key="1">
    <citation type="submission" date="2014-09" db="EMBL/GenBank/DDBJ databases">
        <authorList>
            <person name="Magalhaes I.L.F."/>
            <person name="Oliveira U."/>
            <person name="Santos F.R."/>
            <person name="Vidigal T.H.D.A."/>
            <person name="Brescovit A.D."/>
            <person name="Santos A.J."/>
        </authorList>
    </citation>
    <scope>NUCLEOTIDE SEQUENCE</scope>
    <source>
        <tissue evidence="2">Shoot tissue taken approximately 20 cm above the soil surface</tissue>
    </source>
</reference>